<evidence type="ECO:0000259" key="8">
    <source>
        <dbReference type="Pfam" id="PF00884"/>
    </source>
</evidence>
<dbReference type="GO" id="GO:0005886">
    <property type="term" value="C:plasma membrane"/>
    <property type="evidence" value="ECO:0007669"/>
    <property type="project" value="UniProtKB-SubCell"/>
</dbReference>
<proteinExistence type="predicted"/>
<feature type="transmembrane region" description="Helical" evidence="7">
    <location>
        <begin position="371"/>
        <end position="392"/>
    </location>
</feature>
<dbReference type="AlphaFoldDB" id="A0A0R1MH05"/>
<dbReference type="RefSeq" id="WP_057896447.1">
    <property type="nucleotide sequence ID" value="NZ_AZEH01000039.1"/>
</dbReference>
<evidence type="ECO:0000256" key="1">
    <source>
        <dbReference type="ARBA" id="ARBA00004651"/>
    </source>
</evidence>
<dbReference type="PANTHER" id="PTHR47371">
    <property type="entry name" value="LIPOTEICHOIC ACID SYNTHASE"/>
    <property type="match status" value="1"/>
</dbReference>
<comment type="pathway">
    <text evidence="2">Cell wall biogenesis; lipoteichoic acid biosynthesis.</text>
</comment>
<dbReference type="InterPro" id="IPR050448">
    <property type="entry name" value="OpgB/LTA_synthase_biosynth"/>
</dbReference>
<gene>
    <name evidence="9" type="ORF">FD46_GL001612</name>
</gene>
<feature type="transmembrane region" description="Helical" evidence="7">
    <location>
        <begin position="78"/>
        <end position="96"/>
    </location>
</feature>
<evidence type="ECO:0000256" key="6">
    <source>
        <dbReference type="ARBA" id="ARBA00023136"/>
    </source>
</evidence>
<feature type="transmembrane region" description="Helical" evidence="7">
    <location>
        <begin position="40"/>
        <end position="66"/>
    </location>
</feature>
<feature type="transmembrane region" description="Helical" evidence="7">
    <location>
        <begin position="201"/>
        <end position="221"/>
    </location>
</feature>
<dbReference type="Pfam" id="PF00884">
    <property type="entry name" value="Sulfatase"/>
    <property type="match status" value="1"/>
</dbReference>
<feature type="transmembrane region" description="Helical" evidence="7">
    <location>
        <begin position="521"/>
        <end position="538"/>
    </location>
</feature>
<name>A0A0R1MH05_9LACO</name>
<dbReference type="PATRIC" id="fig|1423777.3.peg.1664"/>
<keyword evidence="3" id="KW-1003">Cell membrane</keyword>
<evidence type="ECO:0000256" key="7">
    <source>
        <dbReference type="SAM" id="Phobius"/>
    </source>
</evidence>
<feature type="transmembrane region" description="Helical" evidence="7">
    <location>
        <begin position="437"/>
        <end position="457"/>
    </location>
</feature>
<dbReference type="STRING" id="1423777.FD46_GL001612"/>
<dbReference type="Proteomes" id="UP000051686">
    <property type="component" value="Unassembled WGS sequence"/>
</dbReference>
<sequence>MKKTPYSFVPILALLLFTVNQVLSIATLPPDMQSQPWRYFIYWLILIVSATGTNLIALYLGSRAILQKDPIKNLSKSGLFYFATGLSAVILAICFYKSFSASDFWILLFPFSHNDFPFAVSMLIWYLCGFAIAKRTNVLPAGAKKSLILLTVWLTVIVPMLFRHSIWGIDSGSSLVWLGALFLLGSLHNDNASTDSKQKRWYYSKTIAGLIFCIFLVLLLLKLEPISQTSPDLQSRFLSSTSPLALLISLLLFRLFKQFTFPRAWFDHLLPSTSWIFLVGYFFVSAQTVKYHLKTNFFFQSTLSLTNWTFKLALLVGSLFLISLLLTFLFELATRLKSCQALIKHFEIPHLKCLLEFETFVIRLLKENWRLLLIIFWGTILTAIQFICVKSGNNTYSLEMVRQTLISSQNQLLLNVLVFVCFFFAIYSLINRFTYSLFLVTGISIFISISEYLKIVLRNEPILPADLSAITSLSELANMIGAAAFYTIIGILIFLLTLSILITHRVEKKYIFVHHSWHKRIFVFCCSALFLVCTLWSNEKNIVRPVIQNAFSVQNIFWEATANAQTNGPIIQFFNEMNSKIMAKPAGYSKAKITRIQQEYTKKAATLNRSRKKSLKNQTVIFVLSESYSNPNRVPNLKVSPNPIPYLLSLKDDNPSGVMLSTGYGGGTANLEWQSLTGLSYSNLSPEISLPYYQLVPQQKIAPAFTDIFDNKIAIHPFTATFYNRINVFKKFGFQKFYYVGSKNKLKYTDKIDRSGFISDQSAYQEALKQAKEHQKGSTFIQLTTMQNHQPYNNYYNAKKYKLSGSAIAKGDSSKVQTFVQGIHYTDWALHSLINQINQIKRPVTLVWYGDHLPGIYAGDSMSKYGLQLHETDYFIYSNQENTALKRNVASPYQFPALALAAGNNKVTPYYALLTDVTQKLPAMNTNPTYDANSKGSYNVFVSQENKIISKKSLTPKQRKLLHDYLLIQYDLTAGKQYAAKWAQQKNN</sequence>
<feature type="transmembrane region" description="Helical" evidence="7">
    <location>
        <begin position="412"/>
        <end position="430"/>
    </location>
</feature>
<feature type="transmembrane region" description="Helical" evidence="7">
    <location>
        <begin position="477"/>
        <end position="501"/>
    </location>
</feature>
<keyword evidence="5 7" id="KW-1133">Transmembrane helix</keyword>
<feature type="transmembrane region" description="Helical" evidence="7">
    <location>
        <begin position="237"/>
        <end position="256"/>
    </location>
</feature>
<dbReference type="EMBL" id="AZEH01000039">
    <property type="protein sequence ID" value="KRL04482.1"/>
    <property type="molecule type" value="Genomic_DNA"/>
</dbReference>
<protein>
    <recommendedName>
        <fullName evidence="8">Sulfatase N-terminal domain-containing protein</fullName>
    </recommendedName>
</protein>
<dbReference type="Gene3D" id="3.40.720.10">
    <property type="entry name" value="Alkaline Phosphatase, subunit A"/>
    <property type="match status" value="1"/>
</dbReference>
<dbReference type="InterPro" id="IPR017850">
    <property type="entry name" value="Alkaline_phosphatase_core_sf"/>
</dbReference>
<dbReference type="SUPFAM" id="SSF53649">
    <property type="entry name" value="Alkaline phosphatase-like"/>
    <property type="match status" value="1"/>
</dbReference>
<dbReference type="PANTHER" id="PTHR47371:SF3">
    <property type="entry name" value="PHOSPHOGLYCEROL TRANSFERASE I"/>
    <property type="match status" value="1"/>
</dbReference>
<comment type="caution">
    <text evidence="9">The sequence shown here is derived from an EMBL/GenBank/DDBJ whole genome shotgun (WGS) entry which is preliminary data.</text>
</comment>
<feature type="transmembrane region" description="Helical" evidence="7">
    <location>
        <begin position="308"/>
        <end position="330"/>
    </location>
</feature>
<dbReference type="CDD" id="cd16015">
    <property type="entry name" value="LTA_synthase"/>
    <property type="match status" value="1"/>
</dbReference>
<keyword evidence="10" id="KW-1185">Reference proteome</keyword>
<feature type="transmembrane region" description="Helical" evidence="7">
    <location>
        <begin position="268"/>
        <end position="288"/>
    </location>
</feature>
<dbReference type="InterPro" id="IPR000917">
    <property type="entry name" value="Sulfatase_N"/>
</dbReference>
<feature type="transmembrane region" description="Helical" evidence="7">
    <location>
        <begin position="172"/>
        <end position="189"/>
    </location>
</feature>
<evidence type="ECO:0000256" key="2">
    <source>
        <dbReference type="ARBA" id="ARBA00004936"/>
    </source>
</evidence>
<evidence type="ECO:0000256" key="5">
    <source>
        <dbReference type="ARBA" id="ARBA00022989"/>
    </source>
</evidence>
<reference evidence="9 10" key="1">
    <citation type="journal article" date="2015" name="Genome Announc.">
        <title>Expanding the biotechnology potential of lactobacilli through comparative genomics of 213 strains and associated genera.</title>
        <authorList>
            <person name="Sun Z."/>
            <person name="Harris H.M."/>
            <person name="McCann A."/>
            <person name="Guo C."/>
            <person name="Argimon S."/>
            <person name="Zhang W."/>
            <person name="Yang X."/>
            <person name="Jeffery I.B."/>
            <person name="Cooney J.C."/>
            <person name="Kagawa T.F."/>
            <person name="Liu W."/>
            <person name="Song Y."/>
            <person name="Salvetti E."/>
            <person name="Wrobel A."/>
            <person name="Rasinkangas P."/>
            <person name="Parkhill J."/>
            <person name="Rea M.C."/>
            <person name="O'Sullivan O."/>
            <person name="Ritari J."/>
            <person name="Douillard F.P."/>
            <person name="Paul Ross R."/>
            <person name="Yang R."/>
            <person name="Briner A.E."/>
            <person name="Felis G.E."/>
            <person name="de Vos W.M."/>
            <person name="Barrangou R."/>
            <person name="Klaenhammer T.R."/>
            <person name="Caufield P.W."/>
            <person name="Cui Y."/>
            <person name="Zhang H."/>
            <person name="O'Toole P.W."/>
        </authorList>
    </citation>
    <scope>NUCLEOTIDE SEQUENCE [LARGE SCALE GENOMIC DNA]</scope>
    <source>
        <strain evidence="9 10">DSM 19972</strain>
    </source>
</reference>
<keyword evidence="6 7" id="KW-0472">Membrane</keyword>
<evidence type="ECO:0000256" key="3">
    <source>
        <dbReference type="ARBA" id="ARBA00022475"/>
    </source>
</evidence>
<feature type="transmembrane region" description="Helical" evidence="7">
    <location>
        <begin position="116"/>
        <end position="134"/>
    </location>
</feature>
<keyword evidence="4 7" id="KW-0812">Transmembrane</keyword>
<accession>A0A0R1MH05</accession>
<feature type="domain" description="Sulfatase N-terminal" evidence="8">
    <location>
        <begin position="618"/>
        <end position="895"/>
    </location>
</feature>
<evidence type="ECO:0000313" key="9">
    <source>
        <dbReference type="EMBL" id="KRL04482.1"/>
    </source>
</evidence>
<feature type="transmembrane region" description="Helical" evidence="7">
    <location>
        <begin position="146"/>
        <end position="166"/>
    </location>
</feature>
<organism evidence="9 10">
    <name type="scientific">Liquorilactobacillus oeni DSM 19972</name>
    <dbReference type="NCBI Taxonomy" id="1423777"/>
    <lineage>
        <taxon>Bacteria</taxon>
        <taxon>Bacillati</taxon>
        <taxon>Bacillota</taxon>
        <taxon>Bacilli</taxon>
        <taxon>Lactobacillales</taxon>
        <taxon>Lactobacillaceae</taxon>
        <taxon>Liquorilactobacillus</taxon>
    </lineage>
</organism>
<evidence type="ECO:0000256" key="4">
    <source>
        <dbReference type="ARBA" id="ARBA00022692"/>
    </source>
</evidence>
<comment type="subcellular location">
    <subcellularLocation>
        <location evidence="1">Cell membrane</location>
        <topology evidence="1">Multi-pass membrane protein</topology>
    </subcellularLocation>
</comment>
<dbReference type="OrthoDB" id="243547at2"/>
<evidence type="ECO:0000313" key="10">
    <source>
        <dbReference type="Proteomes" id="UP000051686"/>
    </source>
</evidence>